<feature type="non-terminal residue" evidence="2">
    <location>
        <position position="114"/>
    </location>
</feature>
<feature type="non-terminal residue" evidence="2">
    <location>
        <position position="1"/>
    </location>
</feature>
<accession>A0AAW0AM23</accession>
<gene>
    <name evidence="2" type="ORF">R3P38DRAFT_2362203</name>
    <name evidence="1" type="ORF">R3P38DRAFT_2388551</name>
    <name evidence="3" type="ORF">R3P38DRAFT_2402445</name>
</gene>
<evidence type="ECO:0000313" key="1">
    <source>
        <dbReference type="EMBL" id="KAK7012338.1"/>
    </source>
</evidence>
<sequence length="114" mass="13359">DVVVGFWRKIAYLTTRTKRADGRWMGGQEVRKWNASNHQSCRKCDSSREFRPCIIDIDQPSCRPCLQGKSACDRKTQFLFESTRHDFFPTMEAFLKVFNSKPPEMCRSFQRSAN</sequence>
<dbReference type="AlphaFoldDB" id="A0AAW0AM23"/>
<dbReference type="EMBL" id="JAWWNJ010000057">
    <property type="protein sequence ID" value="KAK7014154.1"/>
    <property type="molecule type" value="Genomic_DNA"/>
</dbReference>
<reference evidence="2 4" key="1">
    <citation type="journal article" date="2024" name="J Genomics">
        <title>Draft genome sequencing and assembly of Favolaschia claudopus CIRM-BRFM 2984 isolated from oak limbs.</title>
        <authorList>
            <person name="Navarro D."/>
            <person name="Drula E."/>
            <person name="Chaduli D."/>
            <person name="Cazenave R."/>
            <person name="Ahrendt S."/>
            <person name="Wang J."/>
            <person name="Lipzen A."/>
            <person name="Daum C."/>
            <person name="Barry K."/>
            <person name="Grigoriev I.V."/>
            <person name="Favel A."/>
            <person name="Rosso M.N."/>
            <person name="Martin F."/>
        </authorList>
    </citation>
    <scope>NUCLEOTIDE SEQUENCE [LARGE SCALE GENOMIC DNA]</scope>
    <source>
        <strain evidence="2 4">CIRM-BRFM 2984</strain>
    </source>
</reference>
<dbReference type="Proteomes" id="UP001362999">
    <property type="component" value="Unassembled WGS sequence"/>
</dbReference>
<dbReference type="EMBL" id="JAWWNJ010000066">
    <property type="protein sequence ID" value="KAK7012338.1"/>
    <property type="molecule type" value="Genomic_DNA"/>
</dbReference>
<dbReference type="EMBL" id="JAWWNJ010000045">
    <property type="protein sequence ID" value="KAK7018947.1"/>
    <property type="molecule type" value="Genomic_DNA"/>
</dbReference>
<evidence type="ECO:0000313" key="2">
    <source>
        <dbReference type="EMBL" id="KAK7014154.1"/>
    </source>
</evidence>
<proteinExistence type="predicted"/>
<keyword evidence="4" id="KW-1185">Reference proteome</keyword>
<name>A0AAW0AM23_9AGAR</name>
<evidence type="ECO:0000313" key="4">
    <source>
        <dbReference type="Proteomes" id="UP001362999"/>
    </source>
</evidence>
<organism evidence="2 4">
    <name type="scientific">Favolaschia claudopus</name>
    <dbReference type="NCBI Taxonomy" id="2862362"/>
    <lineage>
        <taxon>Eukaryota</taxon>
        <taxon>Fungi</taxon>
        <taxon>Dikarya</taxon>
        <taxon>Basidiomycota</taxon>
        <taxon>Agaricomycotina</taxon>
        <taxon>Agaricomycetes</taxon>
        <taxon>Agaricomycetidae</taxon>
        <taxon>Agaricales</taxon>
        <taxon>Marasmiineae</taxon>
        <taxon>Mycenaceae</taxon>
        <taxon>Favolaschia</taxon>
    </lineage>
</organism>
<comment type="caution">
    <text evidence="2">The sequence shown here is derived from an EMBL/GenBank/DDBJ whole genome shotgun (WGS) entry which is preliminary data.</text>
</comment>
<evidence type="ECO:0000313" key="3">
    <source>
        <dbReference type="EMBL" id="KAK7018947.1"/>
    </source>
</evidence>
<protein>
    <submittedName>
        <fullName evidence="2">Uncharacterized protein</fullName>
    </submittedName>
</protein>